<reference evidence="18 19" key="1">
    <citation type="journal article" date="2022" name="Front. Cell. Infect. Microbiol.">
        <title>The Genomes of Two Strains of Taenia crassiceps the Animal Model for the Study of Human Cysticercosis.</title>
        <authorList>
            <person name="Bobes R.J."/>
            <person name="Estrada K."/>
            <person name="Rios-Valencia D.G."/>
            <person name="Calderon-Gallegos A."/>
            <person name="de la Torre P."/>
            <person name="Carrero J.C."/>
            <person name="Sanchez-Flores A."/>
            <person name="Laclette J.P."/>
        </authorList>
    </citation>
    <scope>NUCLEOTIDE SEQUENCE [LARGE SCALE GENOMIC DNA]</scope>
    <source>
        <strain evidence="18">WFUcys</strain>
    </source>
</reference>
<evidence type="ECO:0000256" key="6">
    <source>
        <dbReference type="ARBA" id="ARBA00023065"/>
    </source>
</evidence>
<evidence type="ECO:0000256" key="11">
    <source>
        <dbReference type="ARBA" id="ARBA00023286"/>
    </source>
</evidence>
<dbReference type="SUPFAM" id="SSF90112">
    <property type="entry name" value="Neurotransmitter-gated ion-channel transmembrane pore"/>
    <property type="match status" value="1"/>
</dbReference>
<keyword evidence="10" id="KW-0325">Glycoprotein</keyword>
<accession>A0ABR4QJX4</accession>
<dbReference type="Pfam" id="PF02931">
    <property type="entry name" value="Neur_chan_LBD"/>
    <property type="match status" value="1"/>
</dbReference>
<keyword evidence="9" id="KW-0675">Receptor</keyword>
<feature type="transmembrane region" description="Helical" evidence="14">
    <location>
        <begin position="250"/>
        <end position="269"/>
    </location>
</feature>
<evidence type="ECO:0000259" key="15">
    <source>
        <dbReference type="Pfam" id="PF02931"/>
    </source>
</evidence>
<name>A0ABR4QJX4_9CEST</name>
<keyword evidence="2" id="KW-1003">Cell membrane</keyword>
<evidence type="ECO:0000256" key="5">
    <source>
        <dbReference type="ARBA" id="ARBA00023018"/>
    </source>
</evidence>
<dbReference type="Gene3D" id="2.60.120.10">
    <property type="entry name" value="Jelly Rolls"/>
    <property type="match status" value="1"/>
</dbReference>
<dbReference type="InterPro" id="IPR036719">
    <property type="entry name" value="Neuro-gated_channel_TM_sf"/>
</dbReference>
<dbReference type="Gene3D" id="2.70.170.10">
    <property type="entry name" value="Neurotransmitter-gated ion-channel ligand-binding domain"/>
    <property type="match status" value="1"/>
</dbReference>
<evidence type="ECO:0000256" key="12">
    <source>
        <dbReference type="ARBA" id="ARBA00023303"/>
    </source>
</evidence>
<dbReference type="Pfam" id="PF02932">
    <property type="entry name" value="Neur_chan_memb"/>
    <property type="match status" value="2"/>
</dbReference>
<gene>
    <name evidence="18" type="ORF">TcWFU_001609</name>
</gene>
<feature type="domain" description="Neurotransmitter-gated ion-channel transmembrane" evidence="16">
    <location>
        <begin position="329"/>
        <end position="388"/>
    </location>
</feature>
<keyword evidence="4 14" id="KW-1133">Transmembrane helix</keyword>
<dbReference type="PROSITE" id="PS00236">
    <property type="entry name" value="NEUROTR_ION_CHANNEL"/>
    <property type="match status" value="1"/>
</dbReference>
<comment type="subcellular location">
    <subcellularLocation>
        <location evidence="13">Synaptic cell membrane</location>
        <topology evidence="13">Multi-pass membrane protein</topology>
    </subcellularLocation>
</comment>
<evidence type="ECO:0000256" key="2">
    <source>
        <dbReference type="ARBA" id="ARBA00022475"/>
    </source>
</evidence>
<keyword evidence="8" id="KW-1015">Disulfide bond</keyword>
<evidence type="ECO:0000259" key="16">
    <source>
        <dbReference type="Pfam" id="PF02932"/>
    </source>
</evidence>
<comment type="similarity">
    <text evidence="14">Belongs to the ligand-gated ion channel (TC 1.A.9) family.</text>
</comment>
<dbReference type="InterPro" id="IPR036734">
    <property type="entry name" value="Neur_chan_lig-bd_sf"/>
</dbReference>
<dbReference type="InterPro" id="IPR006201">
    <property type="entry name" value="Neur_channel"/>
</dbReference>
<dbReference type="InterPro" id="IPR038050">
    <property type="entry name" value="Neuro_actylchol_rec"/>
</dbReference>
<feature type="transmembrane region" description="Helical" evidence="14">
    <location>
        <begin position="362"/>
        <end position="389"/>
    </location>
</feature>
<keyword evidence="5" id="KW-0770">Synapse</keyword>
<organism evidence="18 19">
    <name type="scientific">Taenia crassiceps</name>
    <dbReference type="NCBI Taxonomy" id="6207"/>
    <lineage>
        <taxon>Eukaryota</taxon>
        <taxon>Metazoa</taxon>
        <taxon>Spiralia</taxon>
        <taxon>Lophotrochozoa</taxon>
        <taxon>Platyhelminthes</taxon>
        <taxon>Cestoda</taxon>
        <taxon>Eucestoda</taxon>
        <taxon>Cyclophyllidea</taxon>
        <taxon>Taeniidae</taxon>
        <taxon>Taenia</taxon>
    </lineage>
</organism>
<protein>
    <submittedName>
        <fullName evidence="18">Acetylcholine receptor subunit beta-like 2</fullName>
    </submittedName>
</protein>
<keyword evidence="1 14" id="KW-0813">Transport</keyword>
<dbReference type="InterPro" id="IPR013096">
    <property type="entry name" value="Cupin_2"/>
</dbReference>
<dbReference type="InterPro" id="IPR018000">
    <property type="entry name" value="Neurotransmitter_ion_chnl_CS"/>
</dbReference>
<dbReference type="CDD" id="cd19064">
    <property type="entry name" value="LGIC_TM_nAChR"/>
    <property type="match status" value="1"/>
</dbReference>
<evidence type="ECO:0000313" key="18">
    <source>
        <dbReference type="EMBL" id="KAL5109832.1"/>
    </source>
</evidence>
<evidence type="ECO:0000256" key="13">
    <source>
        <dbReference type="ARBA" id="ARBA00034099"/>
    </source>
</evidence>
<keyword evidence="19" id="KW-1185">Reference proteome</keyword>
<evidence type="ECO:0000259" key="17">
    <source>
        <dbReference type="Pfam" id="PF07883"/>
    </source>
</evidence>
<sequence length="538" mass="60833">MDLDEVNQILTTNVWVELEWTDSRLKWEPEDFGEVTALFIPSEQLWLPDLLLYNNADGTYVIDIMTKAMVFYNGTVKWTPPAIFKSSCPIDVQYFPYDIQVCSMKFGSWTYNGHEVSLKHITQKRIPEHEGNVHIDHAIILKAFYPSVEFELLQVSAIRRAEYYTCCKDPFIDVTFKLALRRKTLFYTINLIIPCVGIAFLTILVFYLPSQSGGKIALSINVLLGLTVFLLLLTESIPPTGLAMPLIGKYLLFTMGLVSLSILNTIFVLNLHNRTPSRPAPTIVSRRLGRFLRLMGLKTPKMHQDAREESSTWRFTTAQKTRPIPQNAPLAARRLVNFIQNLRTLANHFSKMEEKRRIKEDWMYLAMISDRLFLCIFVAVCLTGALAIISHSPSLYDNREALTSSNIPSSITLRLEGQKDTSSSLPIELFGFQMGDLKITHWDVNTDGVFSEGKLKEKLEKEGFTVIPYTFSPGTVFPDHTHVVDKKDGITAGKFSFTMHGKTVVLSAGDTIFVPKNTVHAAHVVGDEDVGFLDASRH</sequence>
<dbReference type="InterPro" id="IPR006029">
    <property type="entry name" value="Neurotrans-gated_channel_TM"/>
</dbReference>
<dbReference type="PRINTS" id="PR00254">
    <property type="entry name" value="NICOTINICR"/>
</dbReference>
<keyword evidence="11" id="KW-1071">Ligand-gated ion channel</keyword>
<feature type="transmembrane region" description="Helical" evidence="14">
    <location>
        <begin position="220"/>
        <end position="238"/>
    </location>
</feature>
<evidence type="ECO:0000256" key="9">
    <source>
        <dbReference type="ARBA" id="ARBA00023170"/>
    </source>
</evidence>
<dbReference type="InterPro" id="IPR006202">
    <property type="entry name" value="Neur_chan_lig-bd"/>
</dbReference>
<evidence type="ECO:0000256" key="3">
    <source>
        <dbReference type="ARBA" id="ARBA00022692"/>
    </source>
</evidence>
<evidence type="ECO:0000256" key="1">
    <source>
        <dbReference type="ARBA" id="ARBA00022448"/>
    </source>
</evidence>
<dbReference type="SUPFAM" id="SSF51182">
    <property type="entry name" value="RmlC-like cupins"/>
    <property type="match status" value="1"/>
</dbReference>
<evidence type="ECO:0000256" key="7">
    <source>
        <dbReference type="ARBA" id="ARBA00023136"/>
    </source>
</evidence>
<dbReference type="SUPFAM" id="SSF63712">
    <property type="entry name" value="Nicotinic receptor ligand binding domain-like"/>
    <property type="match status" value="1"/>
</dbReference>
<dbReference type="Pfam" id="PF07883">
    <property type="entry name" value="Cupin_2"/>
    <property type="match status" value="1"/>
</dbReference>
<comment type="caution">
    <text evidence="18">The sequence shown here is derived from an EMBL/GenBank/DDBJ whole genome shotgun (WGS) entry which is preliminary data.</text>
</comment>
<keyword evidence="3 14" id="KW-0812">Transmembrane</keyword>
<feature type="domain" description="Neurotransmitter-gated ion-channel ligand-binding" evidence="15">
    <location>
        <begin position="2"/>
        <end position="184"/>
    </location>
</feature>
<evidence type="ECO:0000256" key="14">
    <source>
        <dbReference type="RuleBase" id="RU000687"/>
    </source>
</evidence>
<dbReference type="NCBIfam" id="TIGR00860">
    <property type="entry name" value="LIC"/>
    <property type="match status" value="1"/>
</dbReference>
<dbReference type="Gene3D" id="1.20.58.390">
    <property type="entry name" value="Neurotransmitter-gated ion-channel transmembrane domain"/>
    <property type="match status" value="2"/>
</dbReference>
<dbReference type="InterPro" id="IPR002394">
    <property type="entry name" value="Nicotinic_acetylcholine_rcpt"/>
</dbReference>
<keyword evidence="12 14" id="KW-0407">Ion channel</keyword>
<keyword evidence="7 14" id="KW-0472">Membrane</keyword>
<dbReference type="Proteomes" id="UP001651158">
    <property type="component" value="Unassembled WGS sequence"/>
</dbReference>
<feature type="transmembrane region" description="Helical" evidence="14">
    <location>
        <begin position="185"/>
        <end position="208"/>
    </location>
</feature>
<feature type="domain" description="Neurotransmitter-gated ion-channel transmembrane" evidence="16">
    <location>
        <begin position="191"/>
        <end position="315"/>
    </location>
</feature>
<evidence type="ECO:0000256" key="8">
    <source>
        <dbReference type="ARBA" id="ARBA00023157"/>
    </source>
</evidence>
<evidence type="ECO:0000313" key="19">
    <source>
        <dbReference type="Proteomes" id="UP001651158"/>
    </source>
</evidence>
<evidence type="ECO:0000256" key="4">
    <source>
        <dbReference type="ARBA" id="ARBA00022989"/>
    </source>
</evidence>
<dbReference type="InterPro" id="IPR011051">
    <property type="entry name" value="RmlC_Cupin_sf"/>
</dbReference>
<dbReference type="EMBL" id="JAKROA010000002">
    <property type="protein sequence ID" value="KAL5109832.1"/>
    <property type="molecule type" value="Genomic_DNA"/>
</dbReference>
<feature type="domain" description="Cupin type-2" evidence="17">
    <location>
        <begin position="470"/>
        <end position="534"/>
    </location>
</feature>
<dbReference type="PANTHER" id="PTHR18945">
    <property type="entry name" value="NEUROTRANSMITTER GATED ION CHANNEL"/>
    <property type="match status" value="1"/>
</dbReference>
<dbReference type="PRINTS" id="PR00252">
    <property type="entry name" value="NRIONCHANNEL"/>
</dbReference>
<proteinExistence type="inferred from homology"/>
<dbReference type="InterPro" id="IPR014710">
    <property type="entry name" value="RmlC-like_jellyroll"/>
</dbReference>
<keyword evidence="6 14" id="KW-0406">Ion transport</keyword>
<evidence type="ECO:0000256" key="10">
    <source>
        <dbReference type="ARBA" id="ARBA00023180"/>
    </source>
</evidence>